<reference evidence="2 3" key="1">
    <citation type="submission" date="2018-08" db="EMBL/GenBank/DDBJ databases">
        <title>Murine metabolic-syndrome-specific gut microbial biobank.</title>
        <authorList>
            <person name="Liu C."/>
        </authorList>
    </citation>
    <scope>NUCLEOTIDE SEQUENCE [LARGE SCALE GENOMIC DNA]</scope>
    <source>
        <strain evidence="2 3">583</strain>
    </source>
</reference>
<proteinExistence type="predicted"/>
<dbReference type="RefSeq" id="WP_160195879.1">
    <property type="nucleotide sequence ID" value="NZ_QXXA01000001.1"/>
</dbReference>
<keyword evidence="1" id="KW-0472">Membrane</keyword>
<evidence type="ECO:0000313" key="2">
    <source>
        <dbReference type="EMBL" id="NBI05368.1"/>
    </source>
</evidence>
<feature type="transmembrane region" description="Helical" evidence="1">
    <location>
        <begin position="41"/>
        <end position="63"/>
    </location>
</feature>
<protein>
    <submittedName>
        <fullName evidence="2">Uncharacterized protein</fullName>
    </submittedName>
</protein>
<dbReference type="EMBL" id="QXXA01000001">
    <property type="protein sequence ID" value="NBI05368.1"/>
    <property type="molecule type" value="Genomic_DNA"/>
</dbReference>
<evidence type="ECO:0000256" key="1">
    <source>
        <dbReference type="SAM" id="Phobius"/>
    </source>
</evidence>
<organism evidence="2 3">
    <name type="scientific">Senegalia massiliensis</name>
    <dbReference type="NCBI Taxonomy" id="1720316"/>
    <lineage>
        <taxon>Bacteria</taxon>
        <taxon>Bacillati</taxon>
        <taxon>Bacillota</taxon>
        <taxon>Clostridia</taxon>
        <taxon>Eubacteriales</taxon>
        <taxon>Clostridiaceae</taxon>
        <taxon>Senegalia</taxon>
    </lineage>
</organism>
<gene>
    <name evidence="2" type="ORF">D3Z33_00680</name>
</gene>
<keyword evidence="1" id="KW-0812">Transmembrane</keyword>
<dbReference type="Proteomes" id="UP000467132">
    <property type="component" value="Unassembled WGS sequence"/>
</dbReference>
<comment type="caution">
    <text evidence="2">The sequence shown here is derived from an EMBL/GenBank/DDBJ whole genome shotgun (WGS) entry which is preliminary data.</text>
</comment>
<dbReference type="OrthoDB" id="1926101at2"/>
<evidence type="ECO:0000313" key="3">
    <source>
        <dbReference type="Proteomes" id="UP000467132"/>
    </source>
</evidence>
<feature type="transmembrane region" description="Helical" evidence="1">
    <location>
        <begin position="102"/>
        <end position="125"/>
    </location>
</feature>
<feature type="transmembrane region" description="Helical" evidence="1">
    <location>
        <begin position="12"/>
        <end position="29"/>
    </location>
</feature>
<keyword evidence="3" id="KW-1185">Reference proteome</keyword>
<feature type="transmembrane region" description="Helical" evidence="1">
    <location>
        <begin position="75"/>
        <end position="96"/>
    </location>
</feature>
<keyword evidence="1" id="KW-1133">Transmembrane helix</keyword>
<sequence length="130" mass="15664">MKKNISFVFTRILYILFGIYTSIVLFIVYKDIDSSFTFKFVVGYAFFAFFMIIYVPFITFYNLRKFKWTEIKKRLIRFISFFILFGTINYGFSYLFRSSDINFYNIFFTALGLSFGISFIDITFLRNKKS</sequence>
<dbReference type="AlphaFoldDB" id="A0A845QW40"/>
<name>A0A845QW40_9CLOT</name>
<accession>A0A845QW40</accession>